<evidence type="ECO:0000256" key="3">
    <source>
        <dbReference type="ARBA" id="ARBA00023052"/>
    </source>
</evidence>
<dbReference type="RefSeq" id="WP_254159899.1">
    <property type="nucleotide sequence ID" value="NZ_CP100355.1"/>
</dbReference>
<feature type="domain" description="Thiamine pyrophosphate enzyme central" evidence="5">
    <location>
        <begin position="192"/>
        <end position="327"/>
    </location>
</feature>
<dbReference type="PANTHER" id="PTHR18968">
    <property type="entry name" value="THIAMINE PYROPHOSPHATE ENZYMES"/>
    <property type="match status" value="1"/>
</dbReference>
<evidence type="ECO:0000259" key="5">
    <source>
        <dbReference type="Pfam" id="PF00205"/>
    </source>
</evidence>
<dbReference type="InterPro" id="IPR012001">
    <property type="entry name" value="Thiamin_PyroP_enz_TPP-bd_dom"/>
</dbReference>
<dbReference type="SUPFAM" id="SSF52467">
    <property type="entry name" value="DHS-like NAD/FAD-binding domain"/>
    <property type="match status" value="1"/>
</dbReference>
<dbReference type="InterPro" id="IPR029061">
    <property type="entry name" value="THDP-binding"/>
</dbReference>
<evidence type="ECO:0000256" key="4">
    <source>
        <dbReference type="RuleBase" id="RU362132"/>
    </source>
</evidence>
<dbReference type="Pfam" id="PF02775">
    <property type="entry name" value="TPP_enzyme_C"/>
    <property type="match status" value="1"/>
</dbReference>
<dbReference type="GeneID" id="73289935"/>
<dbReference type="InterPro" id="IPR000399">
    <property type="entry name" value="TPP-bd_CS"/>
</dbReference>
<dbReference type="SUPFAM" id="SSF52518">
    <property type="entry name" value="Thiamin diphosphate-binding fold (THDP-binding)"/>
    <property type="match status" value="2"/>
</dbReference>
<dbReference type="Pfam" id="PF00205">
    <property type="entry name" value="TPP_enzyme_M"/>
    <property type="match status" value="1"/>
</dbReference>
<evidence type="ECO:0000259" key="6">
    <source>
        <dbReference type="Pfam" id="PF02775"/>
    </source>
</evidence>
<sequence length="550" mass="57949">MTGTTDQIVAMFEASGIETVFGFPCEQMDPYYSSLNDSSIRHVLGRSEASAALMADGYARTSRTVGVVDGVGGPGAAYIGAGLAEASGASSPVLALTGDNERDIRGREVIQDADNEAILEPFASATFDAESPERAVEAVETALRRMTTGVPSPVHVNLPGDVLDRDSEYALPDALSASYSTPGPTPNPETTARALNLLEDAERPVLLAGEGVVRAGASEDLSALAERTRTPVVTSINGKGAVAETEPYALGVVGRWGFCQVANDALEEADLVVGLGTRFGDLTTVGWSLLDADADVVHVDLDPAWLGRNYEPAVAVQAEIRATLQALLEAVDPDDYRGRESRLADLAADRHEWRESHEDNLTSDAEPIVTHRVIHELNEHVPADGVLVSATSFSGFFSGAFYEVEEPGLGYLQARGSDGINVCLPQALGMQTARPDADVVALTGDGAIGYHVADLETAAREDLSITVVVLNNDGLGSSKASQIGTDSFHLSTDFHEGVDYAAIARGFGCQGVRVESVEDLGPELETAIGSDEPTLLDVQVDPYAMPPILV</sequence>
<accession>A0A9E7NB27</accession>
<feature type="domain" description="Thiamine pyrophosphate enzyme N-terminal TPP-binding" evidence="7">
    <location>
        <begin position="5"/>
        <end position="116"/>
    </location>
</feature>
<reference evidence="8" key="1">
    <citation type="submission" date="2022-06" db="EMBL/GenBank/DDBJ databases">
        <title>Diverse halophilic archaea isolated from saline environments.</title>
        <authorList>
            <person name="Cui H.-L."/>
        </authorList>
    </citation>
    <scope>NUCLEOTIDE SEQUENCE</scope>
    <source>
        <strain evidence="8">WLHS1</strain>
    </source>
</reference>
<name>A0A9E7NB27_9EURY</name>
<dbReference type="AlphaFoldDB" id="A0A9E7NB27"/>
<gene>
    <name evidence="8" type="ORF">NGM29_07775</name>
</gene>
<comment type="cofactor">
    <cofactor evidence="1">
        <name>thiamine diphosphate</name>
        <dbReference type="ChEBI" id="CHEBI:58937"/>
    </cofactor>
</comment>
<dbReference type="GO" id="GO:0030976">
    <property type="term" value="F:thiamine pyrophosphate binding"/>
    <property type="evidence" value="ECO:0007669"/>
    <property type="project" value="InterPro"/>
</dbReference>
<dbReference type="Gene3D" id="3.40.50.970">
    <property type="match status" value="2"/>
</dbReference>
<dbReference type="GO" id="GO:0003984">
    <property type="term" value="F:acetolactate synthase activity"/>
    <property type="evidence" value="ECO:0007669"/>
    <property type="project" value="TreeGrafter"/>
</dbReference>
<evidence type="ECO:0000313" key="9">
    <source>
        <dbReference type="Proteomes" id="UP001056855"/>
    </source>
</evidence>
<dbReference type="Proteomes" id="UP001056855">
    <property type="component" value="Chromosome"/>
</dbReference>
<organism evidence="8 9">
    <name type="scientific">Natronosalvus rutilus</name>
    <dbReference type="NCBI Taxonomy" id="2953753"/>
    <lineage>
        <taxon>Archaea</taxon>
        <taxon>Methanobacteriati</taxon>
        <taxon>Methanobacteriota</taxon>
        <taxon>Stenosarchaea group</taxon>
        <taxon>Halobacteria</taxon>
        <taxon>Halobacteriales</taxon>
        <taxon>Natrialbaceae</taxon>
        <taxon>Natronosalvus</taxon>
    </lineage>
</organism>
<comment type="similarity">
    <text evidence="2 4">Belongs to the TPP enzyme family.</text>
</comment>
<keyword evidence="9" id="KW-1185">Reference proteome</keyword>
<proteinExistence type="inferred from homology"/>
<dbReference type="GO" id="GO:0044272">
    <property type="term" value="P:sulfur compound biosynthetic process"/>
    <property type="evidence" value="ECO:0007669"/>
    <property type="project" value="UniProtKB-ARBA"/>
</dbReference>
<dbReference type="Pfam" id="PF02776">
    <property type="entry name" value="TPP_enzyme_N"/>
    <property type="match status" value="1"/>
</dbReference>
<keyword evidence="3 4" id="KW-0786">Thiamine pyrophosphate</keyword>
<dbReference type="GO" id="GO:0009099">
    <property type="term" value="P:L-valine biosynthetic process"/>
    <property type="evidence" value="ECO:0007669"/>
    <property type="project" value="TreeGrafter"/>
</dbReference>
<dbReference type="Gene3D" id="3.40.50.1220">
    <property type="entry name" value="TPP-binding domain"/>
    <property type="match status" value="1"/>
</dbReference>
<dbReference type="EMBL" id="CP100355">
    <property type="protein sequence ID" value="UTF55139.1"/>
    <property type="molecule type" value="Genomic_DNA"/>
</dbReference>
<dbReference type="PROSITE" id="PS00187">
    <property type="entry name" value="TPP_ENZYMES"/>
    <property type="match status" value="1"/>
</dbReference>
<dbReference type="GO" id="GO:0009097">
    <property type="term" value="P:isoleucine biosynthetic process"/>
    <property type="evidence" value="ECO:0007669"/>
    <property type="project" value="TreeGrafter"/>
</dbReference>
<dbReference type="CDD" id="cd00568">
    <property type="entry name" value="TPP_enzymes"/>
    <property type="match status" value="1"/>
</dbReference>
<dbReference type="PANTHER" id="PTHR18968:SF13">
    <property type="entry name" value="ACETOLACTATE SYNTHASE CATALYTIC SUBUNIT, MITOCHONDRIAL"/>
    <property type="match status" value="1"/>
</dbReference>
<dbReference type="CDD" id="cd07035">
    <property type="entry name" value="TPP_PYR_POX_like"/>
    <property type="match status" value="1"/>
</dbReference>
<dbReference type="InterPro" id="IPR011766">
    <property type="entry name" value="TPP_enzyme_TPP-bd"/>
</dbReference>
<evidence type="ECO:0000259" key="7">
    <source>
        <dbReference type="Pfam" id="PF02776"/>
    </source>
</evidence>
<evidence type="ECO:0000256" key="2">
    <source>
        <dbReference type="ARBA" id="ARBA00007812"/>
    </source>
</evidence>
<protein>
    <submittedName>
        <fullName evidence="8">Thiamine pyrophosphate-binding protein</fullName>
    </submittedName>
</protein>
<dbReference type="KEGG" id="sawl:NGM29_07775"/>
<dbReference type="GO" id="GO:0005948">
    <property type="term" value="C:acetolactate synthase complex"/>
    <property type="evidence" value="ECO:0007669"/>
    <property type="project" value="TreeGrafter"/>
</dbReference>
<feature type="domain" description="Thiamine pyrophosphate enzyme TPP-binding" evidence="6">
    <location>
        <begin position="409"/>
        <end position="538"/>
    </location>
</feature>
<evidence type="ECO:0000256" key="1">
    <source>
        <dbReference type="ARBA" id="ARBA00001964"/>
    </source>
</evidence>
<dbReference type="GO" id="GO:0000287">
    <property type="term" value="F:magnesium ion binding"/>
    <property type="evidence" value="ECO:0007669"/>
    <property type="project" value="InterPro"/>
</dbReference>
<dbReference type="InterPro" id="IPR012000">
    <property type="entry name" value="Thiamin_PyroP_enz_cen_dom"/>
</dbReference>
<evidence type="ECO:0000313" key="8">
    <source>
        <dbReference type="EMBL" id="UTF55139.1"/>
    </source>
</evidence>
<dbReference type="GO" id="GO:0050660">
    <property type="term" value="F:flavin adenine dinucleotide binding"/>
    <property type="evidence" value="ECO:0007669"/>
    <property type="project" value="TreeGrafter"/>
</dbReference>
<dbReference type="InterPro" id="IPR029035">
    <property type="entry name" value="DHS-like_NAD/FAD-binding_dom"/>
</dbReference>
<dbReference type="InterPro" id="IPR045229">
    <property type="entry name" value="TPP_enz"/>
</dbReference>